<organism evidence="1 2">
    <name type="scientific">Deefgea piscis</name>
    <dbReference type="NCBI Taxonomy" id="2739061"/>
    <lineage>
        <taxon>Bacteria</taxon>
        <taxon>Pseudomonadati</taxon>
        <taxon>Pseudomonadota</taxon>
        <taxon>Betaproteobacteria</taxon>
        <taxon>Neisseriales</taxon>
        <taxon>Chitinibacteraceae</taxon>
        <taxon>Deefgea</taxon>
    </lineage>
</organism>
<protein>
    <submittedName>
        <fullName evidence="1">Uncharacterized protein</fullName>
    </submittedName>
</protein>
<gene>
    <name evidence="1" type="ORF">HQN60_00840</name>
</gene>
<evidence type="ECO:0000313" key="2">
    <source>
        <dbReference type="Proteomes" id="UP000504844"/>
    </source>
</evidence>
<dbReference type="AlphaFoldDB" id="A0A6M8SMM8"/>
<dbReference type="RefSeq" id="WP_173531914.1">
    <property type="nucleotide sequence ID" value="NZ_CP054143.1"/>
</dbReference>
<dbReference type="Gene3D" id="3.20.20.370">
    <property type="entry name" value="Glycoside hydrolase/deacetylase"/>
    <property type="match status" value="1"/>
</dbReference>
<reference evidence="1 2" key="1">
    <citation type="submission" date="2020-05" db="EMBL/GenBank/DDBJ databases">
        <title>Complete genome sequence of Deefgea sp. D17.</title>
        <authorList>
            <person name="Bae J.-W."/>
            <person name="Han J.E."/>
        </authorList>
    </citation>
    <scope>NUCLEOTIDE SEQUENCE [LARGE SCALE GENOMIC DNA]</scope>
    <source>
        <strain evidence="1 2">D17</strain>
    </source>
</reference>
<name>A0A6M8SMM8_9NEIS</name>
<dbReference type="KEGG" id="dee:HQN60_00840"/>
<dbReference type="EMBL" id="CP054143">
    <property type="protein sequence ID" value="QKJ65404.1"/>
    <property type="molecule type" value="Genomic_DNA"/>
</dbReference>
<accession>A0A6M8SMM8</accession>
<evidence type="ECO:0000313" key="1">
    <source>
        <dbReference type="EMBL" id="QKJ65404.1"/>
    </source>
</evidence>
<sequence>MKLIALKIDVDNLSAMERGLPRLQQILTEHACGATFFWSLGIEKNGRFLLPGSRLRRVSGSSLLALKHRFGVKALCRGALWPAPSLMKAAALARQDLDSFEHALRPLRNDAWQNDIRSLPAVMTAEHLKQAYAQFTQGMKGEPVAFSAKGWQANKAVYRLEQMMGWRFASDTRGSHPFWPVVNAETSRCLQLPVTLPMLEELPSHERVELILAQTQNESPWGHVYNAAADFDGIQAADDFIRLLKGWIEQGYQVVALGDLYQQLDQALIPYHEVDYQPCIGRYGVLATQGARYPK</sequence>
<dbReference type="Proteomes" id="UP000504844">
    <property type="component" value="Chromosome"/>
</dbReference>
<proteinExistence type="predicted"/>
<keyword evidence="2" id="KW-1185">Reference proteome</keyword>